<sequence length="179" mass="20381">MPRKLLKRYMPDHETIRTHKCLRCFGVLLHKPSLWHLNRRSVATAFAVGLFFAFVPLPFQMVLAAGGAILFNGNLPISVAMVWLTNPLTMPPIFYVAYLVGAWILNVPKGNFNFDNLSLEWLHNGLASAWQPFLLGCLVLGAVSALTGYVGMHLAWRTMVLKRWRRRHHHQLSKLSQSH</sequence>
<protein>
    <recommendedName>
        <fullName evidence="2">DUF2062 domain-containing protein</fullName>
    </recommendedName>
</protein>
<dbReference type="Proteomes" id="UP000005297">
    <property type="component" value="Unassembled WGS sequence"/>
</dbReference>
<feature type="domain" description="DUF2062" evidence="2">
    <location>
        <begin position="22"/>
        <end position="165"/>
    </location>
</feature>
<proteinExistence type="predicted"/>
<dbReference type="eggNOG" id="COG3216">
    <property type="taxonomic scope" value="Bacteria"/>
</dbReference>
<feature type="transmembrane region" description="Helical" evidence="1">
    <location>
        <begin position="41"/>
        <end position="59"/>
    </location>
</feature>
<reference evidence="3" key="1">
    <citation type="submission" date="2006-09" db="EMBL/GenBank/DDBJ databases">
        <authorList>
            <person name="Emerson D."/>
            <person name="Ferriera S."/>
            <person name="Johnson J."/>
            <person name="Kravitz S."/>
            <person name="Halpern A."/>
            <person name="Remington K."/>
            <person name="Beeson K."/>
            <person name="Tran B."/>
            <person name="Rogers Y.-H."/>
            <person name="Friedman R."/>
            <person name="Venter J.C."/>
        </authorList>
    </citation>
    <scope>NUCLEOTIDE SEQUENCE [LARGE SCALE GENOMIC DNA]</scope>
    <source>
        <strain evidence="3">PV-1</strain>
    </source>
</reference>
<keyword evidence="4" id="KW-1185">Reference proteome</keyword>
<evidence type="ECO:0000313" key="4">
    <source>
        <dbReference type="Proteomes" id="UP000005297"/>
    </source>
</evidence>
<feature type="transmembrane region" description="Helical" evidence="1">
    <location>
        <begin position="92"/>
        <end position="109"/>
    </location>
</feature>
<dbReference type="STRING" id="314344.AL013_05540"/>
<organism evidence="3 4">
    <name type="scientific">Mariprofundus ferrooxydans PV-1</name>
    <dbReference type="NCBI Taxonomy" id="314345"/>
    <lineage>
        <taxon>Bacteria</taxon>
        <taxon>Pseudomonadati</taxon>
        <taxon>Pseudomonadota</taxon>
        <taxon>Candidatius Mariprofundia</taxon>
        <taxon>Mariprofundales</taxon>
        <taxon>Mariprofundaceae</taxon>
        <taxon>Mariprofundus</taxon>
    </lineage>
</organism>
<dbReference type="InParanoid" id="Q0F1V7"/>
<keyword evidence="1" id="KW-1133">Transmembrane helix</keyword>
<dbReference type="RefSeq" id="WP_009850812.1">
    <property type="nucleotide sequence ID" value="NZ_DS022295.1"/>
</dbReference>
<feature type="transmembrane region" description="Helical" evidence="1">
    <location>
        <begin position="129"/>
        <end position="156"/>
    </location>
</feature>
<gene>
    <name evidence="3" type="ORF">SPV1_02557</name>
</gene>
<comment type="caution">
    <text evidence="3">The sequence shown here is derived from an EMBL/GenBank/DDBJ whole genome shotgun (WGS) entry which is preliminary data.</text>
</comment>
<dbReference type="AlphaFoldDB" id="Q0F1V7"/>
<keyword evidence="1" id="KW-0472">Membrane</keyword>
<dbReference type="InterPro" id="IPR018639">
    <property type="entry name" value="DUF2062"/>
</dbReference>
<dbReference type="PANTHER" id="PTHR40547">
    <property type="entry name" value="SLL0298 PROTEIN"/>
    <property type="match status" value="1"/>
</dbReference>
<keyword evidence="1" id="KW-0812">Transmembrane</keyword>
<accession>Q0F1V7</accession>
<name>Q0F1V7_9PROT</name>
<dbReference type="HOGENOM" id="CLU_102912_3_0_0"/>
<dbReference type="Pfam" id="PF09835">
    <property type="entry name" value="DUF2062"/>
    <property type="match status" value="1"/>
</dbReference>
<dbReference type="EMBL" id="AATS01000002">
    <property type="protein sequence ID" value="EAU55793.1"/>
    <property type="molecule type" value="Genomic_DNA"/>
</dbReference>
<dbReference type="OrthoDB" id="9786029at2"/>
<evidence type="ECO:0000256" key="1">
    <source>
        <dbReference type="SAM" id="Phobius"/>
    </source>
</evidence>
<evidence type="ECO:0000259" key="2">
    <source>
        <dbReference type="Pfam" id="PF09835"/>
    </source>
</evidence>
<evidence type="ECO:0000313" key="3">
    <source>
        <dbReference type="EMBL" id="EAU55793.1"/>
    </source>
</evidence>
<dbReference type="PANTHER" id="PTHR40547:SF1">
    <property type="entry name" value="SLL0298 PROTEIN"/>
    <property type="match status" value="1"/>
</dbReference>